<dbReference type="SMART" id="SM00422">
    <property type="entry name" value="HTH_MERR"/>
    <property type="match status" value="1"/>
</dbReference>
<dbReference type="PANTHER" id="PTHR30204">
    <property type="entry name" value="REDOX-CYCLING DRUG-SENSING TRANSCRIPTIONAL ACTIVATOR SOXR"/>
    <property type="match status" value="1"/>
</dbReference>
<organism evidence="6 7">
    <name type="scientific">Vibrio albus</name>
    <dbReference type="NCBI Taxonomy" id="2200953"/>
    <lineage>
        <taxon>Bacteria</taxon>
        <taxon>Pseudomonadati</taxon>
        <taxon>Pseudomonadota</taxon>
        <taxon>Gammaproteobacteria</taxon>
        <taxon>Vibrionales</taxon>
        <taxon>Vibrionaceae</taxon>
        <taxon>Vibrio</taxon>
    </lineage>
</organism>
<keyword evidence="2" id="KW-0238">DNA-binding</keyword>
<accession>A0A2U3BCD4</accession>
<dbReference type="InterPro" id="IPR047057">
    <property type="entry name" value="MerR_fam"/>
</dbReference>
<dbReference type="AlphaFoldDB" id="A0A2U3BCD4"/>
<dbReference type="GO" id="GO:0003677">
    <property type="term" value="F:DNA binding"/>
    <property type="evidence" value="ECO:0007669"/>
    <property type="project" value="UniProtKB-KW"/>
</dbReference>
<gene>
    <name evidence="6" type="ORF">DI392_04820</name>
</gene>
<name>A0A2U3BCD4_9VIBR</name>
<dbReference type="EMBL" id="QFWT01000002">
    <property type="protein sequence ID" value="PWI34437.1"/>
    <property type="molecule type" value="Genomic_DNA"/>
</dbReference>
<dbReference type="Gene3D" id="1.10.1660.10">
    <property type="match status" value="1"/>
</dbReference>
<dbReference type="PROSITE" id="PS50937">
    <property type="entry name" value="HTH_MERR_2"/>
    <property type="match status" value="1"/>
</dbReference>
<evidence type="ECO:0000256" key="4">
    <source>
        <dbReference type="SAM" id="Coils"/>
    </source>
</evidence>
<evidence type="ECO:0000259" key="5">
    <source>
        <dbReference type="PROSITE" id="PS50937"/>
    </source>
</evidence>
<dbReference type="OrthoDB" id="9808480at2"/>
<dbReference type="GO" id="GO:0003700">
    <property type="term" value="F:DNA-binding transcription factor activity"/>
    <property type="evidence" value="ECO:0007669"/>
    <property type="project" value="InterPro"/>
</dbReference>
<keyword evidence="7" id="KW-1185">Reference proteome</keyword>
<dbReference type="Pfam" id="PF13411">
    <property type="entry name" value="MerR_1"/>
    <property type="match status" value="1"/>
</dbReference>
<dbReference type="PANTHER" id="PTHR30204:SF94">
    <property type="entry name" value="HEAVY METAL-DEPENDENT TRANSCRIPTIONAL REGULATOR HI_0293-RELATED"/>
    <property type="match status" value="1"/>
</dbReference>
<protein>
    <submittedName>
        <fullName evidence="6">MerR family transcriptional regulator</fullName>
    </submittedName>
</protein>
<evidence type="ECO:0000313" key="6">
    <source>
        <dbReference type="EMBL" id="PWI34437.1"/>
    </source>
</evidence>
<dbReference type="RefSeq" id="WP_109318773.1">
    <property type="nucleotide sequence ID" value="NZ_QFWT01000002.1"/>
</dbReference>
<feature type="coiled-coil region" evidence="4">
    <location>
        <begin position="81"/>
        <end position="108"/>
    </location>
</feature>
<keyword evidence="3" id="KW-0804">Transcription</keyword>
<sequence length="147" mass="16862">MKTSELAKQVGVTAETVRFYTRKGLLTATRDPENDYKLYDKAALERLKFITQARAIGFSLKDIEDIIQFSEQGTSPCPKVRQMLGQKIQETEKKIEELQQHLIMMQETLSDWATEPDMVPDGKAICCLIEDWSDNHSKSPKETNNEH</sequence>
<dbReference type="InterPro" id="IPR009061">
    <property type="entry name" value="DNA-bd_dom_put_sf"/>
</dbReference>
<keyword evidence="4" id="KW-0175">Coiled coil</keyword>
<dbReference type="SUPFAM" id="SSF46955">
    <property type="entry name" value="Putative DNA-binding domain"/>
    <property type="match status" value="1"/>
</dbReference>
<comment type="caution">
    <text evidence="6">The sequence shown here is derived from an EMBL/GenBank/DDBJ whole genome shotgun (WGS) entry which is preliminary data.</text>
</comment>
<dbReference type="InterPro" id="IPR000551">
    <property type="entry name" value="MerR-type_HTH_dom"/>
</dbReference>
<evidence type="ECO:0000256" key="1">
    <source>
        <dbReference type="ARBA" id="ARBA00023015"/>
    </source>
</evidence>
<proteinExistence type="predicted"/>
<dbReference type="Proteomes" id="UP000245362">
    <property type="component" value="Unassembled WGS sequence"/>
</dbReference>
<keyword evidence="1" id="KW-0805">Transcription regulation</keyword>
<reference evidence="6 7" key="1">
    <citation type="submission" date="2018-05" db="EMBL/GenBank/DDBJ databases">
        <title>Vibrio limimaris sp. nov., isolated from marine sediment.</title>
        <authorList>
            <person name="Li C.-M."/>
        </authorList>
    </citation>
    <scope>NUCLEOTIDE SEQUENCE [LARGE SCALE GENOMIC DNA]</scope>
    <source>
        <strain evidence="6 7">E4404</strain>
    </source>
</reference>
<feature type="domain" description="HTH merR-type" evidence="5">
    <location>
        <begin position="1"/>
        <end position="69"/>
    </location>
</feature>
<evidence type="ECO:0000256" key="2">
    <source>
        <dbReference type="ARBA" id="ARBA00023125"/>
    </source>
</evidence>
<dbReference type="PRINTS" id="PR00040">
    <property type="entry name" value="HTHMERR"/>
</dbReference>
<evidence type="ECO:0000313" key="7">
    <source>
        <dbReference type="Proteomes" id="UP000245362"/>
    </source>
</evidence>
<evidence type="ECO:0000256" key="3">
    <source>
        <dbReference type="ARBA" id="ARBA00023163"/>
    </source>
</evidence>